<feature type="signal peptide" evidence="1">
    <location>
        <begin position="1"/>
        <end position="19"/>
    </location>
</feature>
<accession>A0A1Z8ANM4</accession>
<dbReference type="NCBIfam" id="TIGR03523">
    <property type="entry name" value="GldN"/>
    <property type="match status" value="1"/>
</dbReference>
<protein>
    <submittedName>
        <fullName evidence="2">Gliding motility protein GldN</fullName>
    </submittedName>
</protein>
<dbReference type="RefSeq" id="WP_303687443.1">
    <property type="nucleotide sequence ID" value="NZ_CAJXYO010000023.1"/>
</dbReference>
<sequence length="309" mass="35593">MNKIIVLLAAVVLSGTAFAQNNILNAKSPAEFGTKTSAQLENDNDKPLPYGFVGDRDILWQRTVWETIDLDERVNFPLYYPVDTNYVGKERRSLYHVLTAAAMSGDITLYGDSYFNEAREFSDIENTLKSQKITNAGVDILNDNGVIPEEGVKPLDIDTTYNIPGFDEYIETRTIGADDVKEYRIRGLWYFDTRQSELRYRLLGICPVTPDVNFPDDPTGVELFWIYYPDARELLHNNKAFNTLNSARPISFDHILNSRRFNALIYKMDNVQGDRTIDSYIADNSMMQLLESDRLKEIIRNFELDMWNY</sequence>
<dbReference type="InterPro" id="IPR019847">
    <property type="entry name" value="Gliding_motility_assoc_GldN"/>
</dbReference>
<proteinExistence type="predicted"/>
<feature type="chain" id="PRO_5013187789" evidence="1">
    <location>
        <begin position="20"/>
        <end position="309"/>
    </location>
</feature>
<organism evidence="2 3">
    <name type="scientific">Nonlabens dokdonensis</name>
    <dbReference type="NCBI Taxonomy" id="328515"/>
    <lineage>
        <taxon>Bacteria</taxon>
        <taxon>Pseudomonadati</taxon>
        <taxon>Bacteroidota</taxon>
        <taxon>Flavobacteriia</taxon>
        <taxon>Flavobacteriales</taxon>
        <taxon>Flavobacteriaceae</taxon>
        <taxon>Nonlabens</taxon>
    </lineage>
</organism>
<dbReference type="Pfam" id="PF19841">
    <property type="entry name" value="GldN"/>
    <property type="match status" value="1"/>
</dbReference>
<gene>
    <name evidence="2" type="ORF">A9Q93_10770</name>
</gene>
<name>A0A1Z8ANM4_9FLAO</name>
<dbReference type="Proteomes" id="UP000196102">
    <property type="component" value="Unassembled WGS sequence"/>
</dbReference>
<evidence type="ECO:0000256" key="1">
    <source>
        <dbReference type="SAM" id="SignalP"/>
    </source>
</evidence>
<dbReference type="AlphaFoldDB" id="A0A1Z8ANM4"/>
<reference evidence="3" key="1">
    <citation type="journal article" date="2017" name="Proc. Natl. Acad. Sci. U.S.A.">
        <title>Simulation of Deepwater Horizon oil plume reveals substrate specialization within a complex community of hydrocarbon-degraders.</title>
        <authorList>
            <person name="Hu P."/>
            <person name="Dubinsky E.A."/>
            <person name="Probst A.J."/>
            <person name="Wang J."/>
            <person name="Sieber C.M.K."/>
            <person name="Tom L.M."/>
            <person name="Gardinali P."/>
            <person name="Banfield J.F."/>
            <person name="Atlas R.M."/>
            <person name="Andersen G.L."/>
        </authorList>
    </citation>
    <scope>NUCLEOTIDE SEQUENCE [LARGE SCALE GENOMIC DNA]</scope>
</reference>
<evidence type="ECO:0000313" key="2">
    <source>
        <dbReference type="EMBL" id="OUS11907.1"/>
    </source>
</evidence>
<keyword evidence="1" id="KW-0732">Signal</keyword>
<comment type="caution">
    <text evidence="2">The sequence shown here is derived from an EMBL/GenBank/DDBJ whole genome shotgun (WGS) entry which is preliminary data.</text>
</comment>
<evidence type="ECO:0000313" key="3">
    <source>
        <dbReference type="Proteomes" id="UP000196102"/>
    </source>
</evidence>
<dbReference type="EMBL" id="MAAX01000170">
    <property type="protein sequence ID" value="OUS11907.1"/>
    <property type="molecule type" value="Genomic_DNA"/>
</dbReference>